<dbReference type="Proteomes" id="UP000027616">
    <property type="component" value="Chromosome I"/>
</dbReference>
<proteinExistence type="predicted"/>
<evidence type="ECO:0000313" key="1">
    <source>
        <dbReference type="EMBL" id="CDN30730.1"/>
    </source>
</evidence>
<dbReference type="AlphaFoldDB" id="A0A060R6Q2"/>
<dbReference type="HOGENOM" id="CLU_737333_0_0_10"/>
<gene>
    <name evidence="1" type="ORF">BN938_0625</name>
</gene>
<dbReference type="STRING" id="1433126.BN938_0625"/>
<accession>A0A060R6Q2</accession>
<organism evidence="1 2">
    <name type="scientific">Mucinivorans hirudinis</name>
    <dbReference type="NCBI Taxonomy" id="1433126"/>
    <lineage>
        <taxon>Bacteria</taxon>
        <taxon>Pseudomonadati</taxon>
        <taxon>Bacteroidota</taxon>
        <taxon>Bacteroidia</taxon>
        <taxon>Bacteroidales</taxon>
        <taxon>Rikenellaceae</taxon>
        <taxon>Mucinivorans</taxon>
    </lineage>
</organism>
<evidence type="ECO:0000313" key="2">
    <source>
        <dbReference type="Proteomes" id="UP000027616"/>
    </source>
</evidence>
<protein>
    <submittedName>
        <fullName evidence="1">Uncharacterized protein</fullName>
    </submittedName>
</protein>
<dbReference type="KEGG" id="rbc:BN938_0625"/>
<sequence length="375" mass="43491">MRFKAHYIHQTFIRKSLPMKYSFILLLLFSIIQSNSQTTSEQIPNTKFANGISALSPIFRPYWADMHSTITRGEVAIALNSVEYDYANKGDIYKPFVFANIGADLPLWSGFFRDKKFGFGVTLPFFVDVWLDMFERTTAPVINSAYRFGLPEFMFYHKLDKKFMGIKNYSIRLSPMKHECTHIGDELTIYRKEMGFPLTRVNVSYNYAELGITINDPLDSKARNHSFRYSIMILHDFSQGWYSILPNEGDTQLVVPSKIPIESYLQYQYQSNVGKKSHLQAIMSAEVRYRSKYGYASFFNFTGKYDSERMDDLLQMPEYKAAGVNLMFGARYINPKLYGYKIGVAFRGYLGVNPYGQFRSTPFYNQLGICLLFEQ</sequence>
<dbReference type="EMBL" id="HG934468">
    <property type="protein sequence ID" value="CDN30730.1"/>
    <property type="molecule type" value="Genomic_DNA"/>
</dbReference>
<reference evidence="1 2" key="1">
    <citation type="journal article" date="2015" name="Genome Announc.">
        <title>Complete Genome Sequence of the Novel Leech Symbiont Mucinivorans hirudinis M3T.</title>
        <authorList>
            <person name="Nelson M.C."/>
            <person name="Bomar L."/>
            <person name="Graf J."/>
        </authorList>
    </citation>
    <scope>NUCLEOTIDE SEQUENCE [LARGE SCALE GENOMIC DNA]</scope>
    <source>
        <strain evidence="2">M3</strain>
    </source>
</reference>
<dbReference type="eggNOG" id="ENOG5030CZB">
    <property type="taxonomic scope" value="Bacteria"/>
</dbReference>
<keyword evidence="2" id="KW-1185">Reference proteome</keyword>
<name>A0A060R6Q2_9BACT</name>